<keyword evidence="2" id="KW-1185">Reference proteome</keyword>
<comment type="caution">
    <text evidence="1">The sequence shown here is derived from an EMBL/GenBank/DDBJ whole genome shotgun (WGS) entry which is preliminary data.</text>
</comment>
<proteinExistence type="predicted"/>
<dbReference type="Proteomes" id="UP001215598">
    <property type="component" value="Unassembled WGS sequence"/>
</dbReference>
<organism evidence="1 2">
    <name type="scientific">Mycena metata</name>
    <dbReference type="NCBI Taxonomy" id="1033252"/>
    <lineage>
        <taxon>Eukaryota</taxon>
        <taxon>Fungi</taxon>
        <taxon>Dikarya</taxon>
        <taxon>Basidiomycota</taxon>
        <taxon>Agaricomycotina</taxon>
        <taxon>Agaricomycetes</taxon>
        <taxon>Agaricomycetidae</taxon>
        <taxon>Agaricales</taxon>
        <taxon>Marasmiineae</taxon>
        <taxon>Mycenaceae</taxon>
        <taxon>Mycena</taxon>
    </lineage>
</organism>
<evidence type="ECO:0000313" key="2">
    <source>
        <dbReference type="Proteomes" id="UP001215598"/>
    </source>
</evidence>
<accession>A0AAD7N1M3</accession>
<evidence type="ECO:0000313" key="1">
    <source>
        <dbReference type="EMBL" id="KAJ7740377.1"/>
    </source>
</evidence>
<dbReference type="EMBL" id="JARKIB010000103">
    <property type="protein sequence ID" value="KAJ7740377.1"/>
    <property type="molecule type" value="Genomic_DNA"/>
</dbReference>
<reference evidence="1" key="1">
    <citation type="submission" date="2023-03" db="EMBL/GenBank/DDBJ databases">
        <title>Massive genome expansion in bonnet fungi (Mycena s.s.) driven by repeated elements and novel gene families across ecological guilds.</title>
        <authorList>
            <consortium name="Lawrence Berkeley National Laboratory"/>
            <person name="Harder C.B."/>
            <person name="Miyauchi S."/>
            <person name="Viragh M."/>
            <person name="Kuo A."/>
            <person name="Thoen E."/>
            <person name="Andreopoulos B."/>
            <person name="Lu D."/>
            <person name="Skrede I."/>
            <person name="Drula E."/>
            <person name="Henrissat B."/>
            <person name="Morin E."/>
            <person name="Kohler A."/>
            <person name="Barry K."/>
            <person name="LaButti K."/>
            <person name="Morin E."/>
            <person name="Salamov A."/>
            <person name="Lipzen A."/>
            <person name="Mereny Z."/>
            <person name="Hegedus B."/>
            <person name="Baldrian P."/>
            <person name="Stursova M."/>
            <person name="Weitz H."/>
            <person name="Taylor A."/>
            <person name="Grigoriev I.V."/>
            <person name="Nagy L.G."/>
            <person name="Martin F."/>
            <person name="Kauserud H."/>
        </authorList>
    </citation>
    <scope>NUCLEOTIDE SEQUENCE</scope>
    <source>
        <strain evidence="1">CBHHK182m</strain>
    </source>
</reference>
<dbReference type="AlphaFoldDB" id="A0AAD7N1M3"/>
<gene>
    <name evidence="1" type="ORF">B0H16DRAFT_1567470</name>
</gene>
<protein>
    <submittedName>
        <fullName evidence="1">Uncharacterized protein</fullName>
    </submittedName>
</protein>
<feature type="non-terminal residue" evidence="1">
    <location>
        <position position="371"/>
    </location>
</feature>
<sequence>MHSFSSAIHHVNLRVLFSVVFLGSLCYYAGALEWKDFETKHVTITVQAPQATVTVIPEAEEAVVLNGSPTDTFQDNLRHDVQYTTTWPGTGFTNKAMSLMNLIYLTMLTERVPILPAFNPSHFSGGLPDTRLTKELRMPILELWQVKDRKSITVDSLGCWNVKLKPDTANEAHAKFTGLMALAFPEQCNRNLRTPSKSPLLDLSLPPNEQLLCFDNLYYTANIEGFKFERDYSTAWRLVGKHLHWNPQIEEFARGYVHRTFKLCVDITIPPYITIHSGTVTSKVRATPSVDECFAPLSAIARRVDEVKKELQRLKDITAMHVILTSGKTNITWWEEVVAYGWYRIDHSAMALTYGIWYPVLIDTAIQSEGK</sequence>
<name>A0AAD7N1M3_9AGAR</name>